<evidence type="ECO:0000256" key="5">
    <source>
        <dbReference type="ARBA" id="ARBA00023125"/>
    </source>
</evidence>
<evidence type="ECO:0000256" key="9">
    <source>
        <dbReference type="RuleBase" id="RU369094"/>
    </source>
</evidence>
<dbReference type="InterPro" id="IPR045174">
    <property type="entry name" value="Dof"/>
</dbReference>
<dbReference type="Proteomes" id="UP001202328">
    <property type="component" value="Unassembled WGS sequence"/>
</dbReference>
<keyword evidence="12" id="KW-1185">Reference proteome</keyword>
<dbReference type="PROSITE" id="PS01361">
    <property type="entry name" value="ZF_DOF_1"/>
    <property type="match status" value="1"/>
</dbReference>
<dbReference type="GO" id="GO:0003700">
    <property type="term" value="F:DNA-binding transcription factor activity"/>
    <property type="evidence" value="ECO:0007669"/>
    <property type="project" value="UniProtKB-UniRule"/>
</dbReference>
<accession>A0AAD4S2E5</accession>
<evidence type="ECO:0000256" key="7">
    <source>
        <dbReference type="ARBA" id="ARBA00023242"/>
    </source>
</evidence>
<evidence type="ECO:0000256" key="4">
    <source>
        <dbReference type="ARBA" id="ARBA00023015"/>
    </source>
</evidence>
<reference evidence="11" key="1">
    <citation type="submission" date="2022-04" db="EMBL/GenBank/DDBJ databases">
        <title>A functionally conserved STORR gene fusion in Papaver species that diverged 16.8 million years ago.</title>
        <authorList>
            <person name="Catania T."/>
        </authorList>
    </citation>
    <scope>NUCLEOTIDE SEQUENCE</scope>
    <source>
        <strain evidence="11">S-188037</strain>
    </source>
</reference>
<keyword evidence="6 9" id="KW-0804">Transcription</keyword>
<evidence type="ECO:0000313" key="12">
    <source>
        <dbReference type="Proteomes" id="UP001202328"/>
    </source>
</evidence>
<dbReference type="InterPro" id="IPR003851">
    <property type="entry name" value="Znf_Dof"/>
</dbReference>
<dbReference type="GO" id="GO:0005634">
    <property type="term" value="C:nucleus"/>
    <property type="evidence" value="ECO:0007669"/>
    <property type="project" value="UniProtKB-SubCell"/>
</dbReference>
<dbReference type="PANTHER" id="PTHR31992:SF141">
    <property type="entry name" value="DOF ZINC FINGER PROTEIN DOF1.4"/>
    <property type="match status" value="1"/>
</dbReference>
<dbReference type="PANTHER" id="PTHR31992">
    <property type="entry name" value="DOF ZINC FINGER PROTEIN DOF1.4-RELATED"/>
    <property type="match status" value="1"/>
</dbReference>
<evidence type="ECO:0000313" key="11">
    <source>
        <dbReference type="EMBL" id="KAI3854203.1"/>
    </source>
</evidence>
<sequence>MMASSGNRIMDQSKQTAAVILTNNINQQAGDTNNNPRAVQRCPRCDSSNTKFCYYNNYSLSQPRHFCKDCKRYWTRGGTLRNVPVGGGCRKNKRIKKPNSSSISTTTQSHNNRDQIIGISKAAATSTSHHGTSLFYSNLPSNQLSDINNLTIPRSPPSFVFSRETLANNGYDNILQPQFGGLGLNFSSAYLSSSGANIDNINGYKNVFNPISTTSNSLLSNFSLFGTTSTTSPTTLVTSSLENQKLSWGGVKESISIPTSNTHYQDLPFEVGEKDSRTVSVKVAESVKIEDGNNKNKLEWSSPFDHNSSLMNDQQNNINIINNGSSDNNSSIFWNSLSVVGGGGTTNWSDDLSHYGSTVPLDPLI</sequence>
<evidence type="ECO:0000256" key="3">
    <source>
        <dbReference type="ARBA" id="ARBA00022833"/>
    </source>
</evidence>
<keyword evidence="4 9" id="KW-0805">Transcription regulation</keyword>
<evidence type="ECO:0000259" key="10">
    <source>
        <dbReference type="PROSITE" id="PS50884"/>
    </source>
</evidence>
<evidence type="ECO:0000256" key="8">
    <source>
        <dbReference type="PROSITE-ProRule" id="PRU00071"/>
    </source>
</evidence>
<organism evidence="11 12">
    <name type="scientific">Papaver atlanticum</name>
    <dbReference type="NCBI Taxonomy" id="357466"/>
    <lineage>
        <taxon>Eukaryota</taxon>
        <taxon>Viridiplantae</taxon>
        <taxon>Streptophyta</taxon>
        <taxon>Embryophyta</taxon>
        <taxon>Tracheophyta</taxon>
        <taxon>Spermatophyta</taxon>
        <taxon>Magnoliopsida</taxon>
        <taxon>Ranunculales</taxon>
        <taxon>Papaveraceae</taxon>
        <taxon>Papaveroideae</taxon>
        <taxon>Papaver</taxon>
    </lineage>
</organism>
<comment type="caution">
    <text evidence="11">The sequence shown here is derived from an EMBL/GenBank/DDBJ whole genome shotgun (WGS) entry which is preliminary data.</text>
</comment>
<dbReference type="Pfam" id="PF02701">
    <property type="entry name" value="Zn_ribbon_Dof"/>
    <property type="match status" value="1"/>
</dbReference>
<keyword evidence="7 8" id="KW-0539">Nucleus</keyword>
<comment type="subcellular location">
    <subcellularLocation>
        <location evidence="8 9">Nucleus</location>
    </subcellularLocation>
</comment>
<protein>
    <recommendedName>
        <fullName evidence="9">Dof zinc finger protein</fullName>
    </recommendedName>
</protein>
<name>A0AAD4S2E5_9MAGN</name>
<feature type="domain" description="Dof-type" evidence="10">
    <location>
        <begin position="40"/>
        <end position="94"/>
    </location>
</feature>
<dbReference type="GO" id="GO:0003677">
    <property type="term" value="F:DNA binding"/>
    <property type="evidence" value="ECO:0007669"/>
    <property type="project" value="UniProtKB-UniRule"/>
</dbReference>
<keyword evidence="5 8" id="KW-0238">DNA-binding</keyword>
<dbReference type="PROSITE" id="PS50884">
    <property type="entry name" value="ZF_DOF_2"/>
    <property type="match status" value="1"/>
</dbReference>
<dbReference type="EMBL" id="JAJJMB010015449">
    <property type="protein sequence ID" value="KAI3854203.1"/>
    <property type="molecule type" value="Genomic_DNA"/>
</dbReference>
<evidence type="ECO:0000256" key="1">
    <source>
        <dbReference type="ARBA" id="ARBA00022723"/>
    </source>
</evidence>
<gene>
    <name evidence="11" type="ORF">MKW98_024626</name>
</gene>
<evidence type="ECO:0000256" key="6">
    <source>
        <dbReference type="ARBA" id="ARBA00023163"/>
    </source>
</evidence>
<dbReference type="AlphaFoldDB" id="A0AAD4S2E5"/>
<keyword evidence="3 9" id="KW-0862">Zinc</keyword>
<keyword evidence="1 9" id="KW-0479">Metal-binding</keyword>
<evidence type="ECO:0000256" key="2">
    <source>
        <dbReference type="ARBA" id="ARBA00022771"/>
    </source>
</evidence>
<comment type="function">
    <text evidence="9">Transcription factor that binds specifically to a 5'-AA[AG]G-3' consensus core sequence.</text>
</comment>
<dbReference type="GO" id="GO:0008270">
    <property type="term" value="F:zinc ion binding"/>
    <property type="evidence" value="ECO:0007669"/>
    <property type="project" value="UniProtKB-KW"/>
</dbReference>
<proteinExistence type="predicted"/>
<keyword evidence="2 8" id="KW-0863">Zinc-finger</keyword>